<dbReference type="Proteomes" id="UP000626092">
    <property type="component" value="Unassembled WGS sequence"/>
</dbReference>
<dbReference type="Gene3D" id="3.90.1300.10">
    <property type="entry name" value="Amidase signature (AS) domain"/>
    <property type="match status" value="1"/>
</dbReference>
<reference evidence="2" key="1">
    <citation type="submission" date="2019-11" db="EMBL/GenBank/DDBJ databases">
        <authorList>
            <person name="Liu Y."/>
            <person name="Hou J."/>
            <person name="Li T.-Q."/>
            <person name="Guan C.-H."/>
            <person name="Wu X."/>
            <person name="Wu H.-Z."/>
            <person name="Ling F."/>
            <person name="Zhang R."/>
            <person name="Shi X.-G."/>
            <person name="Ren J.-P."/>
            <person name="Chen E.-F."/>
            <person name="Sun J.-M."/>
        </authorList>
    </citation>
    <scope>NUCLEOTIDE SEQUENCE</scope>
    <source>
        <strain evidence="2">Adult_tree_wgs_1</strain>
        <tissue evidence="2">Leaves</tissue>
    </source>
</reference>
<organism evidence="2 3">
    <name type="scientific">Rhododendron simsii</name>
    <name type="common">Sims's rhododendron</name>
    <dbReference type="NCBI Taxonomy" id="118357"/>
    <lineage>
        <taxon>Eukaryota</taxon>
        <taxon>Viridiplantae</taxon>
        <taxon>Streptophyta</taxon>
        <taxon>Embryophyta</taxon>
        <taxon>Tracheophyta</taxon>
        <taxon>Spermatophyta</taxon>
        <taxon>Magnoliopsida</taxon>
        <taxon>eudicotyledons</taxon>
        <taxon>Gunneridae</taxon>
        <taxon>Pentapetalae</taxon>
        <taxon>asterids</taxon>
        <taxon>Ericales</taxon>
        <taxon>Ericaceae</taxon>
        <taxon>Ericoideae</taxon>
        <taxon>Rhodoreae</taxon>
        <taxon>Rhododendron</taxon>
    </lineage>
</organism>
<dbReference type="InterPro" id="IPR023631">
    <property type="entry name" value="Amidase_dom"/>
</dbReference>
<dbReference type="AlphaFoldDB" id="A0A834GQ76"/>
<accession>A0A834GQ76</accession>
<dbReference type="SUPFAM" id="SSF75304">
    <property type="entry name" value="Amidase signature (AS) enzymes"/>
    <property type="match status" value="1"/>
</dbReference>
<sequence>MPTTIGSRVREGYRPPLDATAVRKLRESGAIIFGKPNLADFGIESRVLLMVLHTRMGTEFEHHSSSPGLEIFTKSESPMELESGNFLGGNAKSGHPIVMRFFIVGIAIMKQRTHTRHRSWT</sequence>
<evidence type="ECO:0000313" key="2">
    <source>
        <dbReference type="EMBL" id="KAF7138099.1"/>
    </source>
</evidence>
<evidence type="ECO:0000259" key="1">
    <source>
        <dbReference type="Pfam" id="PF01425"/>
    </source>
</evidence>
<comment type="caution">
    <text evidence="2">The sequence shown here is derived from an EMBL/GenBank/DDBJ whole genome shotgun (WGS) entry which is preliminary data.</text>
</comment>
<dbReference type="OrthoDB" id="566138at2759"/>
<dbReference type="InterPro" id="IPR036928">
    <property type="entry name" value="AS_sf"/>
</dbReference>
<protein>
    <recommendedName>
        <fullName evidence="1">Amidase domain-containing protein</fullName>
    </recommendedName>
</protein>
<keyword evidence="3" id="KW-1185">Reference proteome</keyword>
<evidence type="ECO:0000313" key="3">
    <source>
        <dbReference type="Proteomes" id="UP000626092"/>
    </source>
</evidence>
<name>A0A834GQ76_RHOSS</name>
<dbReference type="EMBL" id="WJXA01000007">
    <property type="protein sequence ID" value="KAF7138099.1"/>
    <property type="molecule type" value="Genomic_DNA"/>
</dbReference>
<dbReference type="Pfam" id="PF01425">
    <property type="entry name" value="Amidase"/>
    <property type="match status" value="1"/>
</dbReference>
<gene>
    <name evidence="2" type="ORF">RHSIM_Rhsim07G0133900</name>
</gene>
<feature type="domain" description="Amidase" evidence="1">
    <location>
        <begin position="1"/>
        <end position="44"/>
    </location>
</feature>
<proteinExistence type="predicted"/>